<dbReference type="EMBL" id="KL142367">
    <property type="protein sequence ID" value="KDR84892.1"/>
    <property type="molecule type" value="Genomic_DNA"/>
</dbReference>
<protein>
    <submittedName>
        <fullName evidence="1">Uncharacterized protein</fullName>
    </submittedName>
</protein>
<accession>A0A067TRF1</accession>
<evidence type="ECO:0000313" key="2">
    <source>
        <dbReference type="Proteomes" id="UP000027222"/>
    </source>
</evidence>
<gene>
    <name evidence="1" type="ORF">GALMADRAFT_233343</name>
</gene>
<keyword evidence="2" id="KW-1185">Reference proteome</keyword>
<evidence type="ECO:0000313" key="1">
    <source>
        <dbReference type="EMBL" id="KDR84892.1"/>
    </source>
</evidence>
<dbReference type="AlphaFoldDB" id="A0A067TRF1"/>
<dbReference type="OrthoDB" id="7344096at2759"/>
<reference evidence="2" key="1">
    <citation type="journal article" date="2014" name="Proc. Natl. Acad. Sci. U.S.A.">
        <title>Extensive sampling of basidiomycete genomes demonstrates inadequacy of the white-rot/brown-rot paradigm for wood decay fungi.</title>
        <authorList>
            <person name="Riley R."/>
            <person name="Salamov A.A."/>
            <person name="Brown D.W."/>
            <person name="Nagy L.G."/>
            <person name="Floudas D."/>
            <person name="Held B.W."/>
            <person name="Levasseur A."/>
            <person name="Lombard V."/>
            <person name="Morin E."/>
            <person name="Otillar R."/>
            <person name="Lindquist E.A."/>
            <person name="Sun H."/>
            <person name="LaButti K.M."/>
            <person name="Schmutz J."/>
            <person name="Jabbour D."/>
            <person name="Luo H."/>
            <person name="Baker S.E."/>
            <person name="Pisabarro A.G."/>
            <person name="Walton J.D."/>
            <person name="Blanchette R.A."/>
            <person name="Henrissat B."/>
            <person name="Martin F."/>
            <person name="Cullen D."/>
            <person name="Hibbett D.S."/>
            <person name="Grigoriev I.V."/>
        </authorList>
    </citation>
    <scope>NUCLEOTIDE SEQUENCE [LARGE SCALE GENOMIC DNA]</scope>
    <source>
        <strain evidence="2">CBS 339.88</strain>
    </source>
</reference>
<proteinExistence type="predicted"/>
<organism evidence="1 2">
    <name type="scientific">Galerina marginata (strain CBS 339.88)</name>
    <dbReference type="NCBI Taxonomy" id="685588"/>
    <lineage>
        <taxon>Eukaryota</taxon>
        <taxon>Fungi</taxon>
        <taxon>Dikarya</taxon>
        <taxon>Basidiomycota</taxon>
        <taxon>Agaricomycotina</taxon>
        <taxon>Agaricomycetes</taxon>
        <taxon>Agaricomycetidae</taxon>
        <taxon>Agaricales</taxon>
        <taxon>Agaricineae</taxon>
        <taxon>Strophariaceae</taxon>
        <taxon>Galerina</taxon>
    </lineage>
</organism>
<dbReference type="STRING" id="685588.A0A067TRF1"/>
<dbReference type="Proteomes" id="UP000027222">
    <property type="component" value="Unassembled WGS sequence"/>
</dbReference>
<name>A0A067TRF1_GALM3</name>
<sequence length="124" mass="14412">MVFAIKRHTDSKDNEAARRAAAVLIQRLWRGRHNLAKNRHLTAKLRWDDVATHAVLETHRHAALDSESTPKERWQRAAFLIGQLNYKNDMLSSNGIQVEADEKYLETQHWLELIDGKHRYGSNC</sequence>
<dbReference type="HOGENOM" id="CLU_150183_0_0_1"/>